<feature type="compositionally biased region" description="Polar residues" evidence="2">
    <location>
        <begin position="3329"/>
        <end position="3338"/>
    </location>
</feature>
<feature type="compositionally biased region" description="Basic and acidic residues" evidence="2">
    <location>
        <begin position="6316"/>
        <end position="6325"/>
    </location>
</feature>
<feature type="compositionally biased region" description="Basic residues" evidence="2">
    <location>
        <begin position="1879"/>
        <end position="1889"/>
    </location>
</feature>
<feature type="region of interest" description="Disordered" evidence="2">
    <location>
        <begin position="510"/>
        <end position="573"/>
    </location>
</feature>
<feature type="region of interest" description="Disordered" evidence="2">
    <location>
        <begin position="2013"/>
        <end position="2574"/>
    </location>
</feature>
<feature type="region of interest" description="Disordered" evidence="2">
    <location>
        <begin position="3812"/>
        <end position="4170"/>
    </location>
</feature>
<feature type="region of interest" description="Disordered" evidence="2">
    <location>
        <begin position="1093"/>
        <end position="1320"/>
    </location>
</feature>
<feature type="compositionally biased region" description="Polar residues" evidence="2">
    <location>
        <begin position="350"/>
        <end position="362"/>
    </location>
</feature>
<feature type="compositionally biased region" description="Low complexity" evidence="2">
    <location>
        <begin position="24"/>
        <end position="36"/>
    </location>
</feature>
<feature type="compositionally biased region" description="Basic and acidic residues" evidence="2">
    <location>
        <begin position="2481"/>
        <end position="2500"/>
    </location>
</feature>
<feature type="compositionally biased region" description="Basic residues" evidence="2">
    <location>
        <begin position="4155"/>
        <end position="4164"/>
    </location>
</feature>
<feature type="region of interest" description="Disordered" evidence="2">
    <location>
        <begin position="3189"/>
        <end position="3238"/>
    </location>
</feature>
<feature type="region of interest" description="Disordered" evidence="2">
    <location>
        <begin position="1336"/>
        <end position="1373"/>
    </location>
</feature>
<feature type="compositionally biased region" description="Basic and acidic residues" evidence="2">
    <location>
        <begin position="2595"/>
        <end position="2604"/>
    </location>
</feature>
<feature type="compositionally biased region" description="Basic residues" evidence="2">
    <location>
        <begin position="5501"/>
        <end position="5510"/>
    </location>
</feature>
<feature type="compositionally biased region" description="Basic and acidic residues" evidence="2">
    <location>
        <begin position="1338"/>
        <end position="1367"/>
    </location>
</feature>
<feature type="compositionally biased region" description="Low complexity" evidence="2">
    <location>
        <begin position="2802"/>
        <end position="2817"/>
    </location>
</feature>
<feature type="compositionally biased region" description="Basic residues" evidence="2">
    <location>
        <begin position="5066"/>
        <end position="5076"/>
    </location>
</feature>
<feature type="compositionally biased region" description="Basic and acidic residues" evidence="2">
    <location>
        <begin position="102"/>
        <end position="166"/>
    </location>
</feature>
<feature type="region of interest" description="Disordered" evidence="2">
    <location>
        <begin position="269"/>
        <end position="403"/>
    </location>
</feature>
<feature type="compositionally biased region" description="Polar residues" evidence="2">
    <location>
        <begin position="5931"/>
        <end position="5942"/>
    </location>
</feature>
<feature type="compositionally biased region" description="Polar residues" evidence="2">
    <location>
        <begin position="5511"/>
        <end position="5520"/>
    </location>
</feature>
<feature type="compositionally biased region" description="Polar residues" evidence="2">
    <location>
        <begin position="4573"/>
        <end position="4584"/>
    </location>
</feature>
<organism evidence="3 4">
    <name type="scientific">Elasticomyces elasticus</name>
    <dbReference type="NCBI Taxonomy" id="574655"/>
    <lineage>
        <taxon>Eukaryota</taxon>
        <taxon>Fungi</taxon>
        <taxon>Dikarya</taxon>
        <taxon>Ascomycota</taxon>
        <taxon>Pezizomycotina</taxon>
        <taxon>Dothideomycetes</taxon>
        <taxon>Dothideomycetidae</taxon>
        <taxon>Mycosphaerellales</taxon>
        <taxon>Teratosphaeriaceae</taxon>
        <taxon>Elasticomyces</taxon>
    </lineage>
</organism>
<feature type="compositionally biased region" description="Basic residues" evidence="2">
    <location>
        <begin position="5149"/>
        <end position="5158"/>
    </location>
</feature>
<feature type="compositionally biased region" description="Basic residues" evidence="2">
    <location>
        <begin position="3380"/>
        <end position="3393"/>
    </location>
</feature>
<feature type="compositionally biased region" description="Polar residues" evidence="2">
    <location>
        <begin position="6287"/>
        <end position="6304"/>
    </location>
</feature>
<feature type="region of interest" description="Disordered" evidence="2">
    <location>
        <begin position="3533"/>
        <end position="3677"/>
    </location>
</feature>
<feature type="compositionally biased region" description="Basic and acidic residues" evidence="2">
    <location>
        <begin position="2218"/>
        <end position="2252"/>
    </location>
</feature>
<feature type="region of interest" description="Disordered" evidence="2">
    <location>
        <begin position="6529"/>
        <end position="6637"/>
    </location>
</feature>
<feature type="compositionally biased region" description="Polar residues" evidence="2">
    <location>
        <begin position="6224"/>
        <end position="6236"/>
    </location>
</feature>
<feature type="compositionally biased region" description="Basic residues" evidence="2">
    <location>
        <begin position="4368"/>
        <end position="4378"/>
    </location>
</feature>
<feature type="region of interest" description="Disordered" evidence="2">
    <location>
        <begin position="1640"/>
        <end position="1992"/>
    </location>
</feature>
<feature type="compositionally biased region" description="Basic residues" evidence="2">
    <location>
        <begin position="2099"/>
        <end position="2108"/>
    </location>
</feature>
<feature type="compositionally biased region" description="Polar residues" evidence="2">
    <location>
        <begin position="6008"/>
        <end position="6017"/>
    </location>
</feature>
<feature type="compositionally biased region" description="Polar residues" evidence="2">
    <location>
        <begin position="6370"/>
        <end position="6386"/>
    </location>
</feature>
<protein>
    <recommendedName>
        <fullName evidence="5">Involucrin repeat protein</fullName>
    </recommendedName>
</protein>
<feature type="compositionally biased region" description="Acidic residues" evidence="2">
    <location>
        <begin position="885"/>
        <end position="897"/>
    </location>
</feature>
<feature type="compositionally biased region" description="Basic and acidic residues" evidence="2">
    <location>
        <begin position="3052"/>
        <end position="3077"/>
    </location>
</feature>
<feature type="compositionally biased region" description="Polar residues" evidence="2">
    <location>
        <begin position="452"/>
        <end position="461"/>
    </location>
</feature>
<accession>A0AAN8A4U3</accession>
<proteinExistence type="predicted"/>
<feature type="compositionally biased region" description="Polar residues" evidence="2">
    <location>
        <begin position="4963"/>
        <end position="4977"/>
    </location>
</feature>
<evidence type="ECO:0000256" key="2">
    <source>
        <dbReference type="SAM" id="MobiDB-lite"/>
    </source>
</evidence>
<feature type="compositionally biased region" description="Basic residues" evidence="2">
    <location>
        <begin position="1931"/>
        <end position="1941"/>
    </location>
</feature>
<feature type="region of interest" description="Disordered" evidence="2">
    <location>
        <begin position="3117"/>
        <end position="3160"/>
    </location>
</feature>
<feature type="compositionally biased region" description="Basic and acidic residues" evidence="2">
    <location>
        <begin position="1238"/>
        <end position="1268"/>
    </location>
</feature>
<feature type="compositionally biased region" description="Basic and acidic residues" evidence="2">
    <location>
        <begin position="3191"/>
        <end position="3210"/>
    </location>
</feature>
<feature type="compositionally biased region" description="Pro residues" evidence="2">
    <location>
        <begin position="1854"/>
        <end position="1866"/>
    </location>
</feature>
<feature type="region of interest" description="Disordered" evidence="2">
    <location>
        <begin position="1504"/>
        <end position="1564"/>
    </location>
</feature>
<feature type="compositionally biased region" description="Low complexity" evidence="2">
    <location>
        <begin position="1065"/>
        <end position="1076"/>
    </location>
</feature>
<feature type="compositionally biased region" description="Polar residues" evidence="2">
    <location>
        <begin position="6613"/>
        <end position="6624"/>
    </location>
</feature>
<feature type="region of interest" description="Disordered" evidence="2">
    <location>
        <begin position="3250"/>
        <end position="3270"/>
    </location>
</feature>
<feature type="region of interest" description="Disordered" evidence="2">
    <location>
        <begin position="1"/>
        <end position="176"/>
    </location>
</feature>
<feature type="compositionally biased region" description="Basic residues" evidence="2">
    <location>
        <begin position="5409"/>
        <end position="5419"/>
    </location>
</feature>
<name>A0AAN8A4U3_9PEZI</name>
<feature type="compositionally biased region" description="Basic residues" evidence="2">
    <location>
        <begin position="816"/>
        <end position="829"/>
    </location>
</feature>
<feature type="region of interest" description="Disordered" evidence="2">
    <location>
        <begin position="2670"/>
        <end position="2691"/>
    </location>
</feature>
<feature type="compositionally biased region" description="Basic and acidic residues" evidence="2">
    <location>
        <begin position="5026"/>
        <end position="5043"/>
    </location>
</feature>
<feature type="compositionally biased region" description="Basic and acidic residues" evidence="2">
    <location>
        <begin position="2551"/>
        <end position="2560"/>
    </location>
</feature>
<feature type="region of interest" description="Disordered" evidence="2">
    <location>
        <begin position="5560"/>
        <end position="5747"/>
    </location>
</feature>
<feature type="compositionally biased region" description="Low complexity" evidence="2">
    <location>
        <begin position="5523"/>
        <end position="5544"/>
    </location>
</feature>
<feature type="compositionally biased region" description="Basic and acidic residues" evidence="2">
    <location>
        <begin position="1974"/>
        <end position="1991"/>
    </location>
</feature>
<feature type="compositionally biased region" description="Low complexity" evidence="2">
    <location>
        <begin position="301"/>
        <end position="344"/>
    </location>
</feature>
<keyword evidence="1" id="KW-0175">Coiled coil</keyword>
<feature type="compositionally biased region" description="Basic and acidic residues" evidence="2">
    <location>
        <begin position="4247"/>
        <end position="4256"/>
    </location>
</feature>
<feature type="compositionally biased region" description="Polar residues" evidence="2">
    <location>
        <begin position="2170"/>
        <end position="2181"/>
    </location>
</feature>
<feature type="compositionally biased region" description="Low complexity" evidence="2">
    <location>
        <begin position="6558"/>
        <end position="6568"/>
    </location>
</feature>
<feature type="compositionally biased region" description="Basic and acidic residues" evidence="2">
    <location>
        <begin position="1113"/>
        <end position="1231"/>
    </location>
</feature>
<feature type="compositionally biased region" description="Basic and acidic residues" evidence="2">
    <location>
        <begin position="4495"/>
        <end position="4508"/>
    </location>
</feature>
<feature type="region of interest" description="Disordered" evidence="2">
    <location>
        <begin position="6675"/>
        <end position="6696"/>
    </location>
</feature>
<feature type="compositionally biased region" description="Pro residues" evidence="2">
    <location>
        <begin position="1031"/>
        <end position="1045"/>
    </location>
</feature>
<feature type="region of interest" description="Disordered" evidence="2">
    <location>
        <begin position="4706"/>
        <end position="4762"/>
    </location>
</feature>
<feature type="compositionally biased region" description="Basic residues" evidence="2">
    <location>
        <begin position="773"/>
        <end position="785"/>
    </location>
</feature>
<feature type="region of interest" description="Disordered" evidence="2">
    <location>
        <begin position="5469"/>
        <end position="5547"/>
    </location>
</feature>
<dbReference type="InterPro" id="IPR053268">
    <property type="entry name" value="Woronin_anchor"/>
</dbReference>
<feature type="compositionally biased region" description="Polar residues" evidence="2">
    <location>
        <begin position="2857"/>
        <end position="2873"/>
    </location>
</feature>
<feature type="compositionally biased region" description="Basic and acidic residues" evidence="2">
    <location>
        <begin position="2328"/>
        <end position="2338"/>
    </location>
</feature>
<feature type="compositionally biased region" description="Polar residues" evidence="2">
    <location>
        <begin position="4749"/>
        <end position="4761"/>
    </location>
</feature>
<feature type="coiled-coil region" evidence="1">
    <location>
        <begin position="6839"/>
        <end position="6880"/>
    </location>
</feature>
<evidence type="ECO:0000313" key="3">
    <source>
        <dbReference type="EMBL" id="KAK5704217.1"/>
    </source>
</evidence>
<feature type="compositionally biased region" description="Basic residues" evidence="2">
    <location>
        <begin position="4427"/>
        <end position="4438"/>
    </location>
</feature>
<feature type="region of interest" description="Disordered" evidence="2">
    <location>
        <begin position="3286"/>
        <end position="3448"/>
    </location>
</feature>
<feature type="compositionally biased region" description="Basic residues" evidence="2">
    <location>
        <begin position="3021"/>
        <end position="3032"/>
    </location>
</feature>
<feature type="compositionally biased region" description="Basic and acidic residues" evidence="2">
    <location>
        <begin position="5680"/>
        <end position="5689"/>
    </location>
</feature>
<feature type="compositionally biased region" description="Basic and acidic residues" evidence="2">
    <location>
        <begin position="530"/>
        <end position="569"/>
    </location>
</feature>
<feature type="compositionally biased region" description="Polar residues" evidence="2">
    <location>
        <begin position="3151"/>
        <end position="3160"/>
    </location>
</feature>
<feature type="compositionally biased region" description="Basic and acidic residues" evidence="2">
    <location>
        <begin position="4085"/>
        <end position="4103"/>
    </location>
</feature>
<feature type="compositionally biased region" description="Basic and acidic residues" evidence="2">
    <location>
        <begin position="5104"/>
        <end position="5116"/>
    </location>
</feature>
<evidence type="ECO:0000256" key="1">
    <source>
        <dbReference type="SAM" id="Coils"/>
    </source>
</evidence>
<feature type="compositionally biased region" description="Acidic residues" evidence="2">
    <location>
        <begin position="4051"/>
        <end position="4060"/>
    </location>
</feature>
<feature type="compositionally biased region" description="Basic residues" evidence="2">
    <location>
        <begin position="3583"/>
        <end position="3593"/>
    </location>
</feature>
<evidence type="ECO:0008006" key="5">
    <source>
        <dbReference type="Google" id="ProtNLM"/>
    </source>
</evidence>
<comment type="caution">
    <text evidence="3">The sequence shown here is derived from an EMBL/GenBank/DDBJ whole genome shotgun (WGS) entry which is preliminary data.</text>
</comment>
<feature type="compositionally biased region" description="Basic and acidic residues" evidence="2">
    <location>
        <begin position="6453"/>
        <end position="6466"/>
    </location>
</feature>
<dbReference type="PANTHER" id="PTHR40641">
    <property type="entry name" value="INVOLUCRIN REPEAT PROTEIN (AFU_ORTHOLOGUE AFUA_2G08060)"/>
    <property type="match status" value="1"/>
</dbReference>
<feature type="region of interest" description="Disordered" evidence="2">
    <location>
        <begin position="6263"/>
        <end position="6470"/>
    </location>
</feature>
<feature type="compositionally biased region" description="Polar residues" evidence="2">
    <location>
        <begin position="2605"/>
        <end position="2615"/>
    </location>
</feature>
<dbReference type="PANTHER" id="PTHR40641:SF2">
    <property type="entry name" value="INVOLUCRIN REPEAT PROTEIN"/>
    <property type="match status" value="1"/>
</dbReference>
<sequence length="7194" mass="784966">MWKAFSGRSESGSTSGLRRKKSGSGRASASDAGVSSTSRRDEDGRRGHKSSRSAYGEDDGKSSASTYATAPTSRIGSSGGRGLTESAVRALESQDEGWEDDDRAKSEKLSRRSEGGERQHKSGRGERERSDSREKKERRRESTSHRDGGRSERSHGKSRSGDDGGERALPSMGSFAQFPGQYSADLVGPAQTFGPVISGALPSSDAMHQFPSQIPATFERPQMGPTRADSYGHASEYYMDEGQSVLNQPGHRASTPNMLVNPDLHLMAASAVPQPAEDTGHGSAADFYSGKVSPPPPTTIGASQRPSSGRQSSSSASRPSKLGALASTAAASAAAGVLGMASSSRKNEQRTSSTSSYHQTDAGSRPQAQSSQRSPIPSSIAGGAAGSYYAPAPQQIPLSQHGTSGAAAAGAAAYGMSEHHQASAQMNSTSYYGGGGGQGPPRPPYRPGDGSYANSGGMQQHQHFHEHKGPITRLKDGFLNLLADPEDVRRMEEYTEYIGVCKYCFDPRTTPNDGPRRHHFHRRPSQDSFEELRRRKSYERMQRKASSEDVRRRVDKESRYYSSQNDKRRSGGKADMVGVGLAAAGVAAGANMLFNDRKDFDDTYSVKSGHRAGSAMRRRSRSSSSERRRRSQHGVIRADSRESYAKVRTENVTSITHSVRSGSHERRNGLMGVAAGAAIGGMAASAMAGESRRPHDSQPQGAFVRHHSRSRSRSHSPGLGEIFGFSAARPSRNGRNSPNGSHHDSVRRNRRSSGEQTGVLGGFFSPSQNERKPRQHSREHRKKQKGFFAFGNGSSSSSDDDMAFGEGTSGNSGVSLRRKPSRKAVRKHSNDHLAATVAGIGITAAALAAAQKGHKVSKRTSRPELGARRDVRVQHDSQYGHTQAEEDEWEDELPSDIDDASSTYSALAFGEGSRLSHRQSFESISSGDGLSAWGWRWGGKDRKKKQNDSLQAVEPYPSRPVGTTSDGVAAGLAAGAFAAVAHDSTDRPFQRDDSVSSLPPQPMQYIDPRPVSEAGSRHGSMPGSFDSPVGRPGPAPLQQPQPIAPLSPAFVQDAFLEDRPKPRRTASSPTRSSFGLQDAALIGVGALAAGSIIAGQGRKGKESSNVRFGLTDEQQRKEDGQRRREHQEADEERRRADRTRALKEEAERHAKEEDLRRREEEVRRRREDENRLAAEATLERQRAVQREAEQQAELDRTRRERETRDQQEIYEREQRRLADEARQQEQSRRQWEAQAAEEAAREKQVRLQREARLQDEIEAKQRELGEQAHRRRQAEEAQAARQRRDEEEAADRRRADDTQREQRQSKKDSSQDSSSAWGPLAAGAVAAATVGAVLAGSEHGRSREAKSEKAREHDAFPEKQALHHPISDDTPIPYAAKQILPDDVHSGSPIMDDDLFDKDFFMRKHSESDYARHADLARKAADKVVADRDAYYNQPAVSQADFFAPRDILSQPSAGKTRVASPYDDNDVHVYSAAEDTPRSHSTFGHGTKMASYAVPSLNVICPTPPPSTPVSARDYENQQEPDLVREHDTETATVKRPSKRDRSRSITWGEDKTHIYDPPTPESYQERDSYMYAREAPTNDVAVAGAALDEIVVEAASPGADTKRTAYKAEELPLRYDVQPEPSPSYRKPFYESVSDLGFGPVGIDSPGTEGAPPVRGFVEGETDEPTPAEEITAHMPGAFEEDDTSSKYEVIAPSQKLAPNQQIDAADSRGIEPEQEEWQPLPSKKDKKKRDKAAKKAPTLDSEPNEFPTPSYEDVQLPIYNTADTSQEVVSESTSKKDKKKRDKNLKRSTTFDSEVSEPSTPVADDVQLPDLDTSETLRDEPAQYSVSKKDKKKRDKNSKRDSSFPDEPSEVPTPLPSYDPPETPQEEPMDYPVSKKDKKKRDKSKRSSTFDDEPSEPSTPAPVDRELQPDEAPQTPQEEPDDYFLSKKDKKKREKALKRGTSENTSPSLSETERFDVEDTPSTEVTASEPDAPKLSKKEQKKRDKESGFGEYADLATTAAAVGGIAALAASASPEPEPDWLPPTKKGKKGKKAKEPERDTQVIEPPAEDEAASAMPGTWGAETPTELPDPFQYQVKDEEPIAAQEADPVADYSTGKSKKKKKKRESGRFNEPVASSPLRSEWNYDDYMGSQPASQESDTRAAELDSTAEPASYTNGNTHQQDERSSQFETTAATNGHTAEQAAHGAVEHRREYEDDDRQYPDATAATASMPAGDETSRVDRTDRRPEYEHDDGRATDSARYHSPEDDNSHSVASEPTGDRDSRRKSSNGKARSDIGFAVGADEQDTRSVAASEPMDYYDGSRKTKSRSKHEDDDAESVASTSSRARREKDSSSGKKEKKSGLFGLFSRKSEEAVPLSRQSTHSDEAALSRTSTRNGDEEDDERKHRKKKHREGSVYADDDDDTRSVTSESRHRHRRDCDEKENIENDQRRSSRHDGDDADARSESGHRRRHRSERDDDTLSQAGSEGSHKHHHHRRRTGEDTNDSKDRSFLGERVEDLPPLPASRPESPVTAAANLEQDHGTPALAVPEAHPPAEASRGMSEAFQPDQVREIAHPDTNDWPSEPSARDGGAAFVLAGLTSLADRAAVGPDTQDSRHARHQSDQTGEPRSQMSGLEVPQDWEQLPSLPVSPSVSPIHDEKYGASDEMPANVQETPSQFAEGMQQLPALPMSRPESPVETQHSTAGKMPSNAVEIPSQVVEDMQQLPALPVSRPESPVETPLRPGPSVRPTSTTAIPIRFPFGHARSPTKDRSASFSSPLASTPVSPTSISKKPRPSSTEFRPLYLVERNRKPQEVEETLPSLPSSKPSSRASSVHSSEDWHSAAEDPPSPETAKRMMIDVDSANSYNYDEEYLGSGQTTPKASEFPTATSERTARQAPQFYTWEDFEQDERLHNDGVGPSGQIATQHADHGQFDRPRSEVDGLPLLPDSRPGSPYESHAKPEPKLGRSAKAVAAAAMFGGAALIGHNALKSRGQSDAADERGDGREQPEGRYPLPAPQVKDGKSESITENSPEEQSTASRKRSKKGKKKSATQSFLAASEDTLAQTETTSPRDLEQAVNDERRHTEGDLEPVAAHDRAIVDDAFRDQEATQLATTPIVPLRHVETDSFFDIERSAEEGVPNQPTESTEHTEIYNAPIIQGTRQAETEQPDAQDQPTSTELVSTNDFFAAEGRAEDGVVDEDLAIAAEVQHAEEDRSLERDSATHRDALTDDDAVTAAKLQEPPPESDPAPVIKPAAAIVPQSLKEVNVTRAEDAQSTEDVPSSTPEQSFSSRLFGVFRNPFAAAKDAPSSRAPSQTLKEPLSAQKTDNTYVDTSAGGHVAVTDVVPEQSSETVTQPTQPPAEKDLAVQATDDSAGELRQHPATQPEEVAPETIDPTPMRKKLKKDKKKKRQAWSDDAEIDDEPKASSPRFDVPDPVEPTLPSVGDPESRAASPEEIALPDNGDEDLTVAFPEDIALPDNGDEDLVASGVSFPGLKDMTQFEDDPSVSAMPGLSGKAIVLEGAELPWQFIGEGAPEPDNSIADIASDFASPATAVKSDKDVARQPDSQTEETSKAAYMDTQREEPDPTVEQLDESTWQPLSKKNKKAKKGKKSGVYDSEPIVPLEEEVASTESAQPPATNEHVNMLETPDEQSEMLWEPPLKKRGKKGKKSAMSDPEVSTPVEEEAISADETPLPASLEAVQVPTVSAEVPETFWEPTPKKKGKKDKRVAESALLEPEPAVSLEEEAIITEPSQPSVSREDFISTEAPVDESEISWEPMPKKKGKKGKKGNLQDDEAITSREEVATALEPIQIPALLEQNHAADALTDEAFWEPMSKKKSKKDKKGSKSALLGPEPVTSFEAEAIANEPQELSVSREDKSTPENPADEPDTSWEPMSKKKGKKDKKDNKPTSLDAASAIPREEEAAFAVEPAQDSASHAEVDVSETPFEDAESLWEPKSKKKSKKSKNSILQDLPPTAPPQEHVSEPAELPVPLVEASVHETPIEEPEPVWEPPPKKKGKKGKKAAQPFDSTPTPEPPSASEGDFKEAEMLVVDDGAHAVPPLGLRQPDDEVDVVEEINTESAFMKKKSKKSKKGHQVLSWDDEASKETSEDLRKTDDRDLDVSEAVDDADNATTEPFSDVGAGLSNPEPALAEDVSRDVDLETVPEAWEPTPKKSKKGKKANRVNFFDAEDTSEMPVVSDKLDDADIDRSTVEKVDPMQTDVEPALPVEGTQAAASIALEYPSSTPEANQHEIGDALTSQGLTSQHDENTHEDRVDEDLPASAPTNDEHSGEASHGLSGPSLLDVSNEISIVGADAFETREADIHTDVAPEQDNSQTASHAAFEQSVVDDEAERIPQSSFVPSEDITATDLPDEAEPDWSNEFGGRKKKKKDKKGMRGAVDVEREPLDTTFIPESHEMSTDPAAEANGVDNDGTGDIEADWKGSKNSKKQKKKGKKAGQGINESFDAPINYSDTPSSERDAAAVASETTNALAESPPPASAAQEGAVGLESQLDGHDAPSTRHIEGDVSSPMPDPDEDDSTLARTASPPTESAAEVSSDLLPLSPASNSIFSTPIDDFASGVYQDAPSGDTHPTTPMQSEALTPTAEEFTSAIEEAQPSAPWSNEVEHMVSEELPPLPPSPVVTAMDETIHEPARDNDMLSRTASPDIKPEPIEVAPVVEEQHWPSSVDVHDPVHNTSQHSEEAITLPTVYEAGEPSAVLLAGVDDAAGDESMPHESYSKPGKKGKKKGKKAALFAADDWTEDPATEDSSPAGDNSSASRADVGLAAGAAAALATAALLVPHEQTPESPLPSTKRSKKDKRKSKASSWAALDDDNDVPTASTPDSVVVDNEPTSISADRQRQEGTGVERNISHTQWLASPGGEALDRVQDAQPEDEMEHIAEQETPNFTTKPSKKDKRRAKAEASQAWEDESTRDTNMADDTKVNSLPEAASYNAQPMHGAFGDLTTTSEEPRELSGGSGHTPNSNVGQEQSPVTETDWYEPVTLGSTMPMHDMRDEPPQTAFAQPDSDHHPPTIPEDGAELAQHVDEQRDSLSSAVDREMTMLQIEEPSVDEGEAWPATFSTKRSKKDKRKAKATAAEPIDIPQEDSYENFHQNQPENASDDLRPVTEEHGEVLESAVEVPFPQAVPVDDTAPPVQEERPTAIFTKRSKKDKRKNRALDHDGPEDTADDLTVNTTFPDERERLPDLSMTDPTRETGSTDSPLPAMQEEWPADVSTKRSKKDKRKNKLSEMDTTQTESAPVLPIDRSLEQSENVDDANTPTTAADQEPLHATIDELTSRNDQPTEIGGSETQAPAGDTPMPTVEEDWPAAYTTKRSKKDKRKGKSSGTATPAIAEQPLPVTSAYDDAITSRDVPASNDMRGFSPATEDLTANSWPAPAAYTDETEGQHPVEPSAETEVDWPAPVTTKRSKKDKRKGKNSGFASPAPAEEPILAATADDEFALARDDHDDVPMQSSDHEAMVVDASPSLADALAEEVTQPQPEHLAEEQDVEWPASISTKRSKKDKRKGTTSNTLSPSMSREAIPAHTEPIAEIEPAIEPIRPSIQPDVHLVDSEAVEASLSPVTEQPAVLVEEDWPTSLKRSKKDKKKTKKSDQFVTPVEPTEPAMEHVDDEDGLRSAPDQPDEISRTLAAEESTSHATPELDDSQPSPVTGEERPTFSSKRSKKDKRKAQSAFLSRTTDDAEKEATDVQPESGPARFVNVEDEAMERYSPQYDAPIENDDSPAPSMDRPTYESYSPEVSDRPDHQDAVAPVAVPHVAQEHASSETLHGRPQSPQQHFFADGHPAVFERQIAEESPVSRNVDPDVQSERVPDIDFAATLAAGLADSGFDPDLVVNDATFHRRASPPATQPEADPEEVFTTTSKRKKKGKQAKRLEAQDWTPEPRSEQATEEGFTENNESRMPDQPQEGFDSDVVHSLQQSGFDPMLLQQAMSSNGATSNDITEDDTGISFSTSRRAKKGKKGKAAARGETLTLDTGVGPNEDASATHEAPSLENERQLGTHHDLLQQDSLDSPTVQPVFDNDIAPTHEAPLQHPVEHATEPQMGDPAVPASAADEIVIDPAHTFNVAGDRELDLDEMDKAYSAFKKKDRRKKKKQKATEDVVERAPTPPFTTPLQESMPGPDNAPTLEVVPDHAAIGSRDRPASQDFDVPQTERGFATLSSPDDTSSKVHNLFPGLARVKRRAPSVTSPTGQPHGTSMGGRPGLLHISEASPTLPEPPGQQPSPTGEGASSQDDGTSDTRYDERVTERAIAAPWSFAALDSPHALPESPVLPTKQHEIARDSGYQEMSTPPLNRQSVESAGSASHGIHTSVSRESLRSRRSAEPLHIATDAGPDWDLSVPKQRPSDETPISTAEHSRTPSREIAATPLESTTKNRASYLFQSPPANLRARPDTLYSPSQERRSESDYFMQTYAEPQATPTRSASSSGPHGHPPVSLPSNGPLSPRTLDIIPEEHGATKRSKDDADLGGPATVKAIRRTETPQAIRTSKEQALSPFRPTFTIPATDMRSRSNPLSTDDLINRLSWPAVDDDNSTVNINRSLKRGTPRPTLSEARSPSVVSNVSNASVGQRLMSPNDLRSFSRSSNRSSTPTLRRIDRSLSGDLRAASRRGDTGSSVGARSSPKTIPFEAPPTPPSNDEDVIIAGAAGAAVMADVFVSDPGRLHARAADSLMQQGYGDARGSQVSPTRPPSVRKRQSMHITDLESKLDQLVAENEALQDAKHNVERNHEATSYQQDVNSQAMREALQARDLQLHEKEVEIGRIQAMLQPLREEIDRLNELNGGLTEANRNLVDDTNGRYATLQAEHAQAHEQWQSTSRELDLSRQEHGQLTSTMRDAIAAQIASALADKNAEIRRLREELEIASDQIRSLQVQIQSSKSNEFLTVRDEDYFDGACQKLCQHVQQWVLRFSKLSDNRICRLSTDLRDDKIENRLDNAILDGSDVDKLLGDRIKRRDVFMSVVMTMVWEFVFTRYLFGMDREQRQKLKALEKILAEVGPPRAIAQWRATTLTLLSKRPDFARQCALDTEAVGHEVFELLKALLPPPSNAESQLLSSLQKVIGVAADLAIEMRTQRSEYIMLPPLQPEYDTNGDLVRKVHFNASLMNERSGLFSSNESLEQDRAVVKIVLFPLVVKKGDEYGQGEEEIVVCPAQVLVHNDGGKGKKVVRMVSGAMEIDDPRRSRQSVVSTAPGSTAF</sequence>
<feature type="compositionally biased region" description="Basic residues" evidence="2">
    <location>
        <begin position="5864"/>
        <end position="5873"/>
    </location>
</feature>
<feature type="compositionally biased region" description="Basic residues" evidence="2">
    <location>
        <begin position="4796"/>
        <end position="4806"/>
    </location>
</feature>
<feature type="compositionally biased region" description="Low complexity" evidence="2">
    <location>
        <begin position="2626"/>
        <end position="2637"/>
    </location>
</feature>
<feature type="compositionally biased region" description="Low complexity" evidence="2">
    <location>
        <begin position="62"/>
        <end position="73"/>
    </location>
</feature>
<feature type="region of interest" description="Disordered" evidence="2">
    <location>
        <begin position="2971"/>
        <end position="3077"/>
    </location>
</feature>
<dbReference type="EMBL" id="JAVRQU010000004">
    <property type="protein sequence ID" value="KAK5704217.1"/>
    <property type="molecule type" value="Genomic_DNA"/>
</dbReference>
<feature type="compositionally biased region" description="Basic and acidic residues" evidence="2">
    <location>
        <begin position="1282"/>
        <end position="1310"/>
    </location>
</feature>
<evidence type="ECO:0000313" key="4">
    <source>
        <dbReference type="Proteomes" id="UP001310594"/>
    </source>
</evidence>
<feature type="compositionally biased region" description="Basic and acidic residues" evidence="2">
    <location>
        <begin position="861"/>
        <end position="875"/>
    </location>
</feature>
<feature type="compositionally biased region" description="Low complexity" evidence="2">
    <location>
        <begin position="6578"/>
        <end position="6593"/>
    </location>
</feature>
<feature type="compositionally biased region" description="Basic and acidic residues" evidence="2">
    <location>
        <begin position="983"/>
        <end position="994"/>
    </location>
</feature>
<feature type="compositionally biased region" description="Polar residues" evidence="2">
    <location>
        <begin position="3293"/>
        <end position="3314"/>
    </location>
</feature>
<feature type="region of interest" description="Disordered" evidence="2">
    <location>
        <begin position="6084"/>
        <end position="6248"/>
    </location>
</feature>
<reference evidence="3" key="1">
    <citation type="submission" date="2023-08" db="EMBL/GenBank/DDBJ databases">
        <title>Black Yeasts Isolated from many extreme environments.</title>
        <authorList>
            <person name="Coleine C."/>
            <person name="Stajich J.E."/>
            <person name="Selbmann L."/>
        </authorList>
    </citation>
    <scope>NUCLEOTIDE SEQUENCE</scope>
    <source>
        <strain evidence="3">CCFEE 5810</strain>
    </source>
</reference>
<feature type="compositionally biased region" description="Basic residues" evidence="2">
    <location>
        <begin position="5663"/>
        <end position="5672"/>
    </location>
</feature>
<feature type="region of interest" description="Disordered" evidence="2">
    <location>
        <begin position="4194"/>
        <end position="4284"/>
    </location>
</feature>
<feature type="compositionally biased region" description="Polar residues" evidence="2">
    <location>
        <begin position="1764"/>
        <end position="1775"/>
    </location>
</feature>
<feature type="compositionally biased region" description="Basic residues" evidence="2">
    <location>
        <begin position="5219"/>
        <end position="5228"/>
    </location>
</feature>
<feature type="compositionally biased region" description="Basic residues" evidence="2">
    <location>
        <begin position="5582"/>
        <end position="5592"/>
    </location>
</feature>
<feature type="region of interest" description="Disordered" evidence="2">
    <location>
        <begin position="2706"/>
        <end position="2954"/>
    </location>
</feature>
<feature type="compositionally biased region" description="Basic residues" evidence="2">
    <location>
        <begin position="3818"/>
        <end position="3828"/>
    </location>
</feature>
<feature type="compositionally biased region" description="Polar residues" evidence="2">
    <location>
        <begin position="3259"/>
        <end position="3270"/>
    </location>
</feature>
<feature type="region of interest" description="Disordered" evidence="2">
    <location>
        <begin position="600"/>
        <end position="644"/>
    </location>
</feature>
<feature type="compositionally biased region" description="Basic and acidic residues" evidence="2">
    <location>
        <begin position="5874"/>
        <end position="5889"/>
    </location>
</feature>
<feature type="compositionally biased region" description="Polar residues" evidence="2">
    <location>
        <begin position="1791"/>
        <end position="1802"/>
    </location>
</feature>
<feature type="compositionally biased region" description="Basic residues" evidence="2">
    <location>
        <begin position="6086"/>
        <end position="6097"/>
    </location>
</feature>
<gene>
    <name evidence="3" type="ORF">LTR97_003231</name>
</gene>
<feature type="region of interest" description="Disordered" evidence="2">
    <location>
        <begin position="5839"/>
        <end position="6058"/>
    </location>
</feature>
<feature type="compositionally biased region" description="Polar residues" evidence="2">
    <location>
        <begin position="2755"/>
        <end position="2781"/>
    </location>
</feature>
<feature type="coiled-coil region" evidence="1">
    <location>
        <begin position="6700"/>
        <end position="6727"/>
    </location>
</feature>
<feature type="compositionally biased region" description="Basic residues" evidence="2">
    <location>
        <begin position="704"/>
        <end position="714"/>
    </location>
</feature>
<feature type="compositionally biased region" description="Basic residues" evidence="2">
    <location>
        <begin position="5956"/>
        <end position="5966"/>
    </location>
</feature>
<feature type="compositionally biased region" description="Basic residues" evidence="2">
    <location>
        <begin position="4066"/>
        <end position="4077"/>
    </location>
</feature>
<feature type="compositionally biased region" description="Basic and acidic residues" evidence="2">
    <location>
        <begin position="2980"/>
        <end position="2991"/>
    </location>
</feature>
<feature type="compositionally biased region" description="Low complexity" evidence="2">
    <location>
        <begin position="1311"/>
        <end position="1320"/>
    </location>
</feature>
<feature type="compositionally biased region" description="Polar residues" evidence="2">
    <location>
        <begin position="6187"/>
        <end position="6197"/>
    </location>
</feature>
<feature type="compositionally biased region" description="Low complexity" evidence="2">
    <location>
        <begin position="364"/>
        <end position="393"/>
    </location>
</feature>
<feature type="region of interest" description="Disordered" evidence="2">
    <location>
        <begin position="4782"/>
        <end position="5435"/>
    </location>
</feature>
<feature type="region of interest" description="Disordered" evidence="2">
    <location>
        <begin position="982"/>
        <end position="1076"/>
    </location>
</feature>
<feature type="region of interest" description="Disordered" evidence="2">
    <location>
        <begin position="2587"/>
        <end position="2657"/>
    </location>
</feature>
<feature type="compositionally biased region" description="Basic residues" evidence="2">
    <location>
        <begin position="1727"/>
        <end position="1737"/>
    </location>
</feature>
<feature type="region of interest" description="Disordered" evidence="2">
    <location>
        <begin position="5760"/>
        <end position="5780"/>
    </location>
</feature>
<feature type="compositionally biased region" description="Basic residues" evidence="2">
    <location>
        <begin position="1779"/>
        <end position="1789"/>
    </location>
</feature>
<feature type="region of interest" description="Disordered" evidence="2">
    <location>
        <begin position="3693"/>
        <end position="3782"/>
    </location>
</feature>
<feature type="region of interest" description="Disordered" evidence="2">
    <location>
        <begin position="427"/>
        <end position="466"/>
    </location>
</feature>
<feature type="region of interest" description="Disordered" evidence="2">
    <location>
        <begin position="4304"/>
        <end position="4626"/>
    </location>
</feature>
<feature type="compositionally biased region" description="Basic and acidic residues" evidence="2">
    <location>
        <begin position="6239"/>
        <end position="6248"/>
    </location>
</feature>
<feature type="compositionally biased region" description="Basic and acidic residues" evidence="2">
    <location>
        <begin position="5995"/>
        <end position="6007"/>
    </location>
</feature>
<dbReference type="Proteomes" id="UP001310594">
    <property type="component" value="Unassembled WGS sequence"/>
</dbReference>
<feature type="region of interest" description="Disordered" evidence="2">
    <location>
        <begin position="852"/>
        <end position="897"/>
    </location>
</feature>
<feature type="region of interest" description="Disordered" evidence="2">
    <location>
        <begin position="936"/>
        <end position="962"/>
    </location>
</feature>
<feature type="compositionally biased region" description="Basic and acidic residues" evidence="2">
    <location>
        <begin position="2909"/>
        <end position="2922"/>
    </location>
</feature>
<feature type="compositionally biased region" description="Polar residues" evidence="2">
    <location>
        <begin position="3611"/>
        <end position="3623"/>
    </location>
</feature>
<feature type="compositionally biased region" description="Basic residues" evidence="2">
    <location>
        <begin position="616"/>
        <end position="632"/>
    </location>
</feature>
<feature type="compositionally biased region" description="Basic residues" evidence="2">
    <location>
        <begin position="4723"/>
        <end position="4733"/>
    </location>
</feature>
<feature type="compositionally biased region" description="Basic and acidic residues" evidence="2">
    <location>
        <begin position="2419"/>
        <end position="2449"/>
    </location>
</feature>
<feature type="compositionally biased region" description="Basic residues" evidence="2">
    <location>
        <begin position="5316"/>
        <end position="5326"/>
    </location>
</feature>
<feature type="region of interest" description="Disordered" evidence="2">
    <location>
        <begin position="685"/>
        <end position="830"/>
    </location>
</feature>